<dbReference type="Proteomes" id="UP001597479">
    <property type="component" value="Unassembled WGS sequence"/>
</dbReference>
<dbReference type="PROSITE" id="PS50977">
    <property type="entry name" value="HTH_TETR_2"/>
    <property type="match status" value="1"/>
</dbReference>
<dbReference type="EMBL" id="JBHUOG010000002">
    <property type="protein sequence ID" value="MFD2795887.1"/>
    <property type="molecule type" value="Genomic_DNA"/>
</dbReference>
<dbReference type="InterPro" id="IPR036271">
    <property type="entry name" value="Tet_transcr_reg_TetR-rel_C_sf"/>
</dbReference>
<reference evidence="7" key="1">
    <citation type="journal article" date="2019" name="Int. J. Syst. Evol. Microbiol.">
        <title>The Global Catalogue of Microorganisms (GCM) 10K type strain sequencing project: providing services to taxonomists for standard genome sequencing and annotation.</title>
        <authorList>
            <consortium name="The Broad Institute Genomics Platform"/>
            <consortium name="The Broad Institute Genome Sequencing Center for Infectious Disease"/>
            <person name="Wu L."/>
            <person name="Ma J."/>
        </authorList>
    </citation>
    <scope>NUCLEOTIDE SEQUENCE [LARGE SCALE GENOMIC DNA]</scope>
    <source>
        <strain evidence="7">CCM 7044</strain>
    </source>
</reference>
<dbReference type="SUPFAM" id="SSF46689">
    <property type="entry name" value="Homeodomain-like"/>
    <property type="match status" value="1"/>
</dbReference>
<accession>A0ABW5VWI3</accession>
<keyword evidence="7" id="KW-1185">Reference proteome</keyword>
<keyword evidence="2 4" id="KW-0238">DNA-binding</keyword>
<organism evidence="6 7">
    <name type="scientific">Promicromonospora vindobonensis</name>
    <dbReference type="NCBI Taxonomy" id="195748"/>
    <lineage>
        <taxon>Bacteria</taxon>
        <taxon>Bacillati</taxon>
        <taxon>Actinomycetota</taxon>
        <taxon>Actinomycetes</taxon>
        <taxon>Micrococcales</taxon>
        <taxon>Promicromonosporaceae</taxon>
        <taxon>Promicromonospora</taxon>
    </lineage>
</organism>
<dbReference type="PANTHER" id="PTHR30055">
    <property type="entry name" value="HTH-TYPE TRANSCRIPTIONAL REGULATOR RUTR"/>
    <property type="match status" value="1"/>
</dbReference>
<dbReference type="RefSeq" id="WP_377186515.1">
    <property type="nucleotide sequence ID" value="NZ_JBHUOG010000002.1"/>
</dbReference>
<keyword evidence="3" id="KW-0804">Transcription</keyword>
<feature type="DNA-binding region" description="H-T-H motif" evidence="4">
    <location>
        <begin position="51"/>
        <end position="70"/>
    </location>
</feature>
<feature type="domain" description="HTH tetR-type" evidence="5">
    <location>
        <begin position="28"/>
        <end position="88"/>
    </location>
</feature>
<evidence type="ECO:0000313" key="7">
    <source>
        <dbReference type="Proteomes" id="UP001597479"/>
    </source>
</evidence>
<dbReference type="Pfam" id="PF02909">
    <property type="entry name" value="TetR_C_1"/>
    <property type="match status" value="1"/>
</dbReference>
<dbReference type="Gene3D" id="1.10.357.10">
    <property type="entry name" value="Tetracycline Repressor, domain 2"/>
    <property type="match status" value="1"/>
</dbReference>
<evidence type="ECO:0000259" key="5">
    <source>
        <dbReference type="PROSITE" id="PS50977"/>
    </source>
</evidence>
<dbReference type="InterPro" id="IPR009057">
    <property type="entry name" value="Homeodomain-like_sf"/>
</dbReference>
<dbReference type="InterPro" id="IPR050109">
    <property type="entry name" value="HTH-type_TetR-like_transc_reg"/>
</dbReference>
<proteinExistence type="predicted"/>
<gene>
    <name evidence="6" type="ORF">ACFS27_20160</name>
</gene>
<dbReference type="PANTHER" id="PTHR30055:SF151">
    <property type="entry name" value="TRANSCRIPTIONAL REGULATORY PROTEIN"/>
    <property type="match status" value="1"/>
</dbReference>
<evidence type="ECO:0000313" key="6">
    <source>
        <dbReference type="EMBL" id="MFD2795887.1"/>
    </source>
</evidence>
<dbReference type="Gene3D" id="1.10.10.60">
    <property type="entry name" value="Homeodomain-like"/>
    <property type="match status" value="1"/>
</dbReference>
<dbReference type="SUPFAM" id="SSF48498">
    <property type="entry name" value="Tetracyclin repressor-like, C-terminal domain"/>
    <property type="match status" value="1"/>
</dbReference>
<evidence type="ECO:0000256" key="1">
    <source>
        <dbReference type="ARBA" id="ARBA00023015"/>
    </source>
</evidence>
<evidence type="ECO:0000256" key="2">
    <source>
        <dbReference type="ARBA" id="ARBA00023125"/>
    </source>
</evidence>
<comment type="caution">
    <text evidence="6">The sequence shown here is derived from an EMBL/GenBank/DDBJ whole genome shotgun (WGS) entry which is preliminary data.</text>
</comment>
<dbReference type="Pfam" id="PF00440">
    <property type="entry name" value="TetR_N"/>
    <property type="match status" value="1"/>
</dbReference>
<evidence type="ECO:0000256" key="4">
    <source>
        <dbReference type="PROSITE-ProRule" id="PRU00335"/>
    </source>
</evidence>
<protein>
    <submittedName>
        <fullName evidence="6">TetR/AcrR family transcriptional regulator</fullName>
    </submittedName>
</protein>
<name>A0ABW5VWI3_9MICO</name>
<dbReference type="InterPro" id="IPR004111">
    <property type="entry name" value="Repressor_TetR_C"/>
</dbReference>
<keyword evidence="1" id="KW-0805">Transcription regulation</keyword>
<evidence type="ECO:0000256" key="3">
    <source>
        <dbReference type="ARBA" id="ARBA00023163"/>
    </source>
</evidence>
<dbReference type="InterPro" id="IPR001647">
    <property type="entry name" value="HTH_TetR"/>
</dbReference>
<sequence length="252" mass="27716">MESSFELPREVALAWGADGGPRRGRKPRLDLDRITAAAIVVADTEGLATLSMNRVASDLGVSPMSLYRYVRSKDELVQLMADAALGDPEIPDPLDGDWRTNLTVWANGASGSFRRHPWLTEVPVSQLPAMPRNIAWMDYALRILAHTPLTHQERLSVIVLLNGHARTEATTSTQLAQGRAAAGRSNEDQDDVYARTMDAVVEAERFPALRVIVDEHILTPGTGSPDAAEKIFLFGLDRILDGIEALIERRSR</sequence>